<keyword evidence="1 2" id="KW-0103">Bromodomain</keyword>
<dbReference type="Proteomes" id="UP000000305">
    <property type="component" value="Unassembled WGS sequence"/>
</dbReference>
<evidence type="ECO:0000256" key="2">
    <source>
        <dbReference type="PROSITE-ProRule" id="PRU00035"/>
    </source>
</evidence>
<evidence type="ECO:0000259" key="3">
    <source>
        <dbReference type="PROSITE" id="PS50014"/>
    </source>
</evidence>
<proteinExistence type="predicted"/>
<organism evidence="4 5">
    <name type="scientific">Daphnia pulex</name>
    <name type="common">Water flea</name>
    <dbReference type="NCBI Taxonomy" id="6669"/>
    <lineage>
        <taxon>Eukaryota</taxon>
        <taxon>Metazoa</taxon>
        <taxon>Ecdysozoa</taxon>
        <taxon>Arthropoda</taxon>
        <taxon>Crustacea</taxon>
        <taxon>Branchiopoda</taxon>
        <taxon>Diplostraca</taxon>
        <taxon>Cladocera</taxon>
        <taxon>Anomopoda</taxon>
        <taxon>Daphniidae</taxon>
        <taxon>Daphnia</taxon>
    </lineage>
</organism>
<dbReference type="OMA" id="APRYFEY"/>
<feature type="domain" description="Bromo" evidence="3">
    <location>
        <begin position="30"/>
        <end position="100"/>
    </location>
</feature>
<accession>E9HRJ5</accession>
<dbReference type="HOGENOM" id="CLU_129458_4_0_1"/>
<dbReference type="eggNOG" id="KOG1472">
    <property type="taxonomic scope" value="Eukaryota"/>
</dbReference>
<dbReference type="SUPFAM" id="SSF47370">
    <property type="entry name" value="Bromodomain"/>
    <property type="match status" value="1"/>
</dbReference>
<dbReference type="STRING" id="6669.E9HRJ5"/>
<dbReference type="AlphaFoldDB" id="E9HRJ5"/>
<dbReference type="InParanoid" id="E9HRJ5"/>
<dbReference type="PANTHER" id="PTHR45975:SF2">
    <property type="entry name" value="NUCLEOSOME-REMODELING FACTOR SUBUNIT BPTF"/>
    <property type="match status" value="1"/>
</dbReference>
<dbReference type="GO" id="GO:0006357">
    <property type="term" value="P:regulation of transcription by RNA polymerase II"/>
    <property type="evidence" value="ECO:0007669"/>
    <property type="project" value="InterPro"/>
</dbReference>
<dbReference type="Gene3D" id="1.20.920.10">
    <property type="entry name" value="Bromodomain-like"/>
    <property type="match status" value="1"/>
</dbReference>
<dbReference type="PANTHER" id="PTHR45975">
    <property type="entry name" value="NUCLEOSOME-REMODELING FACTOR SUBUNIT BPTF"/>
    <property type="match status" value="1"/>
</dbReference>
<dbReference type="SMART" id="SM00297">
    <property type="entry name" value="BROMO"/>
    <property type="match status" value="1"/>
</dbReference>
<gene>
    <name evidence="4" type="ORF">DAPPUDRAFT_65377</name>
</gene>
<evidence type="ECO:0000313" key="5">
    <source>
        <dbReference type="Proteomes" id="UP000000305"/>
    </source>
</evidence>
<dbReference type="GO" id="GO:0016589">
    <property type="term" value="C:NURF complex"/>
    <property type="evidence" value="ECO:0007669"/>
    <property type="project" value="InterPro"/>
</dbReference>
<dbReference type="KEGG" id="dpx:DAPPUDRAFT_65377"/>
<dbReference type="EMBL" id="GL732737">
    <property type="protein sequence ID" value="EFX65624.1"/>
    <property type="molecule type" value="Genomic_DNA"/>
</dbReference>
<dbReference type="PROSITE" id="PS50014">
    <property type="entry name" value="BROMODOMAIN_2"/>
    <property type="match status" value="1"/>
</dbReference>
<evidence type="ECO:0000256" key="1">
    <source>
        <dbReference type="ARBA" id="ARBA00023117"/>
    </source>
</evidence>
<dbReference type="InterPro" id="IPR038028">
    <property type="entry name" value="BPTF"/>
</dbReference>
<keyword evidence="5" id="KW-1185">Reference proteome</keyword>
<evidence type="ECO:0000313" key="4">
    <source>
        <dbReference type="EMBL" id="EFX65624.1"/>
    </source>
</evidence>
<sequence>MVVKREKRRRLVNCSAFADSRIRKLLRQLQTHKSSWAFREPVYVKDVHDYYHVIKNPMDLQMVETKIIERRYQQLVEFIGDITKIFENCYQYSLYDPKGSPSHHDATSLESFLVPKIQLLRSSMSN</sequence>
<dbReference type="Pfam" id="PF00439">
    <property type="entry name" value="Bromodomain"/>
    <property type="match status" value="1"/>
</dbReference>
<name>E9HRJ5_DAPPU</name>
<dbReference type="InterPro" id="IPR036427">
    <property type="entry name" value="Bromodomain-like_sf"/>
</dbReference>
<dbReference type="InterPro" id="IPR001487">
    <property type="entry name" value="Bromodomain"/>
</dbReference>
<dbReference type="OrthoDB" id="784962at2759"/>
<protein>
    <recommendedName>
        <fullName evidence="3">Bromo domain-containing protein</fullName>
    </recommendedName>
</protein>
<reference evidence="4 5" key="1">
    <citation type="journal article" date="2011" name="Science">
        <title>The ecoresponsive genome of Daphnia pulex.</title>
        <authorList>
            <person name="Colbourne J.K."/>
            <person name="Pfrender M.E."/>
            <person name="Gilbert D."/>
            <person name="Thomas W.K."/>
            <person name="Tucker A."/>
            <person name="Oakley T.H."/>
            <person name="Tokishita S."/>
            <person name="Aerts A."/>
            <person name="Arnold G.J."/>
            <person name="Basu M.K."/>
            <person name="Bauer D.J."/>
            <person name="Caceres C.E."/>
            <person name="Carmel L."/>
            <person name="Casola C."/>
            <person name="Choi J.H."/>
            <person name="Detter J.C."/>
            <person name="Dong Q."/>
            <person name="Dusheyko S."/>
            <person name="Eads B.D."/>
            <person name="Frohlich T."/>
            <person name="Geiler-Samerotte K.A."/>
            <person name="Gerlach D."/>
            <person name="Hatcher P."/>
            <person name="Jogdeo S."/>
            <person name="Krijgsveld J."/>
            <person name="Kriventseva E.V."/>
            <person name="Kultz D."/>
            <person name="Laforsch C."/>
            <person name="Lindquist E."/>
            <person name="Lopez J."/>
            <person name="Manak J.R."/>
            <person name="Muller J."/>
            <person name="Pangilinan J."/>
            <person name="Patwardhan R.P."/>
            <person name="Pitluck S."/>
            <person name="Pritham E.J."/>
            <person name="Rechtsteiner A."/>
            <person name="Rho M."/>
            <person name="Rogozin I.B."/>
            <person name="Sakarya O."/>
            <person name="Salamov A."/>
            <person name="Schaack S."/>
            <person name="Shapiro H."/>
            <person name="Shiga Y."/>
            <person name="Skalitzky C."/>
            <person name="Smith Z."/>
            <person name="Souvorov A."/>
            <person name="Sung W."/>
            <person name="Tang Z."/>
            <person name="Tsuchiya D."/>
            <person name="Tu H."/>
            <person name="Vos H."/>
            <person name="Wang M."/>
            <person name="Wolf Y.I."/>
            <person name="Yamagata H."/>
            <person name="Yamada T."/>
            <person name="Ye Y."/>
            <person name="Shaw J.R."/>
            <person name="Andrews J."/>
            <person name="Crease T.J."/>
            <person name="Tang H."/>
            <person name="Lucas S.M."/>
            <person name="Robertson H.M."/>
            <person name="Bork P."/>
            <person name="Koonin E.V."/>
            <person name="Zdobnov E.M."/>
            <person name="Grigoriev I.V."/>
            <person name="Lynch M."/>
            <person name="Boore J.L."/>
        </authorList>
    </citation>
    <scope>NUCLEOTIDE SEQUENCE [LARGE SCALE GENOMIC DNA]</scope>
</reference>
<dbReference type="PRINTS" id="PR00503">
    <property type="entry name" value="BROMODOMAIN"/>
</dbReference>
<dbReference type="PhylomeDB" id="E9HRJ5"/>